<feature type="region of interest" description="Disordered" evidence="1">
    <location>
        <begin position="51"/>
        <end position="72"/>
    </location>
</feature>
<feature type="compositionally biased region" description="Polar residues" evidence="1">
    <location>
        <begin position="56"/>
        <end position="72"/>
    </location>
</feature>
<dbReference type="Proteomes" id="UP000009131">
    <property type="component" value="Unassembled WGS sequence"/>
</dbReference>
<evidence type="ECO:0000313" key="3">
    <source>
        <dbReference type="Proteomes" id="UP000009131"/>
    </source>
</evidence>
<dbReference type="EMBL" id="BABT02000153">
    <property type="protein sequence ID" value="GAA98595.1"/>
    <property type="molecule type" value="Genomic_DNA"/>
</dbReference>
<proteinExistence type="predicted"/>
<dbReference type="HOGENOM" id="CLU_2722747_0_0_1"/>
<evidence type="ECO:0000256" key="1">
    <source>
        <dbReference type="SAM" id="MobiDB-lite"/>
    </source>
</evidence>
<gene>
    <name evidence="2" type="primary">Mo05282</name>
    <name evidence="2" type="ORF">E5Q_05282</name>
</gene>
<keyword evidence="3" id="KW-1185">Reference proteome</keyword>
<dbReference type="AlphaFoldDB" id="G7E6Y5"/>
<dbReference type="InParanoid" id="G7E6Y5"/>
<organism evidence="2 3">
    <name type="scientific">Mixia osmundae (strain CBS 9802 / IAM 14324 / JCM 22182 / KY 12970)</name>
    <dbReference type="NCBI Taxonomy" id="764103"/>
    <lineage>
        <taxon>Eukaryota</taxon>
        <taxon>Fungi</taxon>
        <taxon>Dikarya</taxon>
        <taxon>Basidiomycota</taxon>
        <taxon>Pucciniomycotina</taxon>
        <taxon>Mixiomycetes</taxon>
        <taxon>Mixiales</taxon>
        <taxon>Mixiaceae</taxon>
        <taxon>Mixia</taxon>
    </lineage>
</organism>
<reference evidence="2 3" key="2">
    <citation type="journal article" date="2012" name="Open Biol.">
        <title>Characteristics of nucleosomes and linker DNA regions on the genome of the basidiomycete Mixia osmundae revealed by mono- and dinucleosome mapping.</title>
        <authorList>
            <person name="Nishida H."/>
            <person name="Kondo S."/>
            <person name="Matsumoto T."/>
            <person name="Suzuki Y."/>
            <person name="Yoshikawa H."/>
            <person name="Taylor T.D."/>
            <person name="Sugiyama J."/>
        </authorList>
    </citation>
    <scope>NUCLEOTIDE SEQUENCE [LARGE SCALE GENOMIC DNA]</scope>
    <source>
        <strain evidence="3">CBS 9802 / IAM 14324 / JCM 22182 / KY 12970</strain>
    </source>
</reference>
<comment type="caution">
    <text evidence="2">The sequence shown here is derived from an EMBL/GenBank/DDBJ whole genome shotgun (WGS) entry which is preliminary data.</text>
</comment>
<accession>G7E6Y5</accession>
<sequence>MTGFALRGGILHMNGTNFNLTLELQVASDGNILGVGISSLDIKGAPSPKSPGFGFQCSSDPTQQNKITIPAA</sequence>
<name>G7E6Y5_MIXOS</name>
<reference evidence="2 3" key="1">
    <citation type="journal article" date="2011" name="J. Gen. Appl. Microbiol.">
        <title>Draft genome sequencing of the enigmatic basidiomycete Mixia osmundae.</title>
        <authorList>
            <person name="Nishida H."/>
            <person name="Nagatsuka Y."/>
            <person name="Sugiyama J."/>
        </authorList>
    </citation>
    <scope>NUCLEOTIDE SEQUENCE [LARGE SCALE GENOMIC DNA]</scope>
    <source>
        <strain evidence="3">CBS 9802 / IAM 14324 / JCM 22182 / KY 12970</strain>
    </source>
</reference>
<protein>
    <submittedName>
        <fullName evidence="2">Uncharacterized protein</fullName>
    </submittedName>
</protein>
<dbReference type="RefSeq" id="XP_014567593.1">
    <property type="nucleotide sequence ID" value="XM_014712107.1"/>
</dbReference>
<evidence type="ECO:0000313" key="2">
    <source>
        <dbReference type="EMBL" id="GAA98595.1"/>
    </source>
</evidence>